<evidence type="ECO:0000313" key="2">
    <source>
        <dbReference type="Proteomes" id="UP000053477"/>
    </source>
</evidence>
<gene>
    <name evidence="1" type="ORF">SCHPADRAFT_331709</name>
</gene>
<name>A0A0H2RXA0_9AGAM</name>
<keyword evidence="2" id="KW-1185">Reference proteome</keyword>
<dbReference type="AlphaFoldDB" id="A0A0H2RXA0"/>
<dbReference type="EMBL" id="KQ085949">
    <property type="protein sequence ID" value="KLO14068.1"/>
    <property type="molecule type" value="Genomic_DNA"/>
</dbReference>
<dbReference type="InParanoid" id="A0A0H2RXA0"/>
<reference evidence="1 2" key="1">
    <citation type="submission" date="2015-04" db="EMBL/GenBank/DDBJ databases">
        <title>Complete genome sequence of Schizopora paradoxa KUC8140, a cosmopolitan wood degrader in East Asia.</title>
        <authorList>
            <consortium name="DOE Joint Genome Institute"/>
            <person name="Min B."/>
            <person name="Park H."/>
            <person name="Jang Y."/>
            <person name="Kim J.-J."/>
            <person name="Kim K.H."/>
            <person name="Pangilinan J."/>
            <person name="Lipzen A."/>
            <person name="Riley R."/>
            <person name="Grigoriev I.V."/>
            <person name="Spatafora J.W."/>
            <person name="Choi I.-G."/>
        </authorList>
    </citation>
    <scope>NUCLEOTIDE SEQUENCE [LARGE SCALE GENOMIC DNA]</scope>
    <source>
        <strain evidence="1 2">KUC8140</strain>
    </source>
</reference>
<dbReference type="Proteomes" id="UP000053477">
    <property type="component" value="Unassembled WGS sequence"/>
</dbReference>
<protein>
    <submittedName>
        <fullName evidence="1">Uncharacterized protein</fullName>
    </submittedName>
</protein>
<evidence type="ECO:0000313" key="1">
    <source>
        <dbReference type="EMBL" id="KLO14068.1"/>
    </source>
</evidence>
<proteinExistence type="predicted"/>
<sequence length="206" mass="23316">MAKRKAQLPRWRLGNTPTARLKGVYFYSDLVHGIRAHHASRVQPQPPRKGEPEYVLSFRFSVLGFEVFGIRHPVSSFRKHTFIYMYAGVRTRDLPSWPSFRSLWRCVYAFSRIAPLRGLAVLPVSLSKRVHWITCGIGGNRDSLSLISRALARSGVHLRVIGRAVYSIHSSAPYWDAPYSILCYASARCYNSTAAPHIEMAINITA</sequence>
<organism evidence="1 2">
    <name type="scientific">Schizopora paradoxa</name>
    <dbReference type="NCBI Taxonomy" id="27342"/>
    <lineage>
        <taxon>Eukaryota</taxon>
        <taxon>Fungi</taxon>
        <taxon>Dikarya</taxon>
        <taxon>Basidiomycota</taxon>
        <taxon>Agaricomycotina</taxon>
        <taxon>Agaricomycetes</taxon>
        <taxon>Hymenochaetales</taxon>
        <taxon>Schizoporaceae</taxon>
        <taxon>Schizopora</taxon>
    </lineage>
</organism>
<accession>A0A0H2RXA0</accession>